<gene>
    <name evidence="9" type="ORF">GCM10017083_17100</name>
</gene>
<dbReference type="InterPro" id="IPR046346">
    <property type="entry name" value="Aminoacid_DH-like_N_sf"/>
</dbReference>
<sequence>MPTLTITGKTRVYGTLAHPIDHIRVPSVMNPLYEQHGIDAVMVPIHVLPEDLEDAVRGMRATRNLGGLCVTVPHKVTIAALCDEVGAGGRRVGAVNAVRFDPADADGRRRMIGDNFDGQGYVAGMKAGGFDFAGKHVLQLGAGGAGMAIAFAVAEAGAASLSIANRTVARAEDLAHRVHKAFPGCITRGIEADADPAGYDVVINTTSLGLHAGDPLPVDVDRLDPATVVSEIIMIPEETALLKAARARGHSVHYGRPMLEEQIKLIAAFIGCPFPG</sequence>
<dbReference type="GO" id="GO:0004764">
    <property type="term" value="F:shikimate 3-dehydrogenase (NADP+) activity"/>
    <property type="evidence" value="ECO:0007669"/>
    <property type="project" value="UniProtKB-EC"/>
</dbReference>
<dbReference type="Pfam" id="PF01488">
    <property type="entry name" value="Shikimate_DH"/>
    <property type="match status" value="1"/>
</dbReference>
<dbReference type="GO" id="GO:0009423">
    <property type="term" value="P:chorismate biosynthetic process"/>
    <property type="evidence" value="ECO:0007669"/>
    <property type="project" value="TreeGrafter"/>
</dbReference>
<dbReference type="SUPFAM" id="SSF53223">
    <property type="entry name" value="Aminoacid dehydrogenase-like, N-terminal domain"/>
    <property type="match status" value="1"/>
</dbReference>
<dbReference type="AlphaFoldDB" id="A0A918XS02"/>
<dbReference type="CDD" id="cd01065">
    <property type="entry name" value="NAD_bind_Shikimate_DH"/>
    <property type="match status" value="1"/>
</dbReference>
<dbReference type="GO" id="GO:0005829">
    <property type="term" value="C:cytosol"/>
    <property type="evidence" value="ECO:0007669"/>
    <property type="project" value="TreeGrafter"/>
</dbReference>
<feature type="domain" description="Quinate/shikimate 5-dehydrogenase/glutamyl-tRNA reductase" evidence="7">
    <location>
        <begin position="131"/>
        <end position="181"/>
    </location>
</feature>
<evidence type="ECO:0000256" key="5">
    <source>
        <dbReference type="ARBA" id="ARBA00023141"/>
    </source>
</evidence>
<name>A0A918XS02_9PROT</name>
<evidence type="ECO:0000259" key="8">
    <source>
        <dbReference type="Pfam" id="PF08501"/>
    </source>
</evidence>
<protein>
    <recommendedName>
        <fullName evidence="2">shikimate dehydrogenase (NADP(+))</fullName>
        <ecNumber evidence="2">1.1.1.25</ecNumber>
    </recommendedName>
</protein>
<dbReference type="InterPro" id="IPR006151">
    <property type="entry name" value="Shikm_DH/Glu-tRNA_Rdtase"/>
</dbReference>
<evidence type="ECO:0000313" key="10">
    <source>
        <dbReference type="Proteomes" id="UP000630353"/>
    </source>
</evidence>
<comment type="caution">
    <text evidence="9">The sequence shown here is derived from an EMBL/GenBank/DDBJ whole genome shotgun (WGS) entry which is preliminary data.</text>
</comment>
<keyword evidence="10" id="KW-1185">Reference proteome</keyword>
<evidence type="ECO:0000256" key="1">
    <source>
        <dbReference type="ARBA" id="ARBA00004871"/>
    </source>
</evidence>
<dbReference type="InterPro" id="IPR013708">
    <property type="entry name" value="Shikimate_DH-bd_N"/>
</dbReference>
<dbReference type="Gene3D" id="3.40.50.10860">
    <property type="entry name" value="Leucine Dehydrogenase, chain A, domain 1"/>
    <property type="match status" value="1"/>
</dbReference>
<evidence type="ECO:0000256" key="6">
    <source>
        <dbReference type="ARBA" id="ARBA00049442"/>
    </source>
</evidence>
<dbReference type="PANTHER" id="PTHR21089">
    <property type="entry name" value="SHIKIMATE DEHYDROGENASE"/>
    <property type="match status" value="1"/>
</dbReference>
<organism evidence="9 10">
    <name type="scientific">Thalassobaculum fulvum</name>
    <dbReference type="NCBI Taxonomy" id="1633335"/>
    <lineage>
        <taxon>Bacteria</taxon>
        <taxon>Pseudomonadati</taxon>
        <taxon>Pseudomonadota</taxon>
        <taxon>Alphaproteobacteria</taxon>
        <taxon>Rhodospirillales</taxon>
        <taxon>Thalassobaculaceae</taxon>
        <taxon>Thalassobaculum</taxon>
    </lineage>
</organism>
<dbReference type="GO" id="GO:0019632">
    <property type="term" value="P:shikimate metabolic process"/>
    <property type="evidence" value="ECO:0007669"/>
    <property type="project" value="TreeGrafter"/>
</dbReference>
<evidence type="ECO:0000256" key="2">
    <source>
        <dbReference type="ARBA" id="ARBA00012962"/>
    </source>
</evidence>
<evidence type="ECO:0000259" key="7">
    <source>
        <dbReference type="Pfam" id="PF01488"/>
    </source>
</evidence>
<dbReference type="PANTHER" id="PTHR21089:SF1">
    <property type="entry name" value="BIFUNCTIONAL 3-DEHYDROQUINATE DEHYDRATASE_SHIKIMATE DEHYDROGENASE, CHLOROPLASTIC"/>
    <property type="match status" value="1"/>
</dbReference>
<feature type="domain" description="Shikimate dehydrogenase substrate binding N-terminal" evidence="8">
    <location>
        <begin position="16"/>
        <end position="98"/>
    </location>
</feature>
<reference evidence="9" key="1">
    <citation type="journal article" date="2014" name="Int. J. Syst. Evol. Microbiol.">
        <title>Complete genome sequence of Corynebacterium casei LMG S-19264T (=DSM 44701T), isolated from a smear-ripened cheese.</title>
        <authorList>
            <consortium name="US DOE Joint Genome Institute (JGI-PGF)"/>
            <person name="Walter F."/>
            <person name="Albersmeier A."/>
            <person name="Kalinowski J."/>
            <person name="Ruckert C."/>
        </authorList>
    </citation>
    <scope>NUCLEOTIDE SEQUENCE</scope>
    <source>
        <strain evidence="9">KCTC 42651</strain>
    </source>
</reference>
<evidence type="ECO:0000313" key="9">
    <source>
        <dbReference type="EMBL" id="GHD47131.1"/>
    </source>
</evidence>
<dbReference type="EMBL" id="BMZS01000003">
    <property type="protein sequence ID" value="GHD47131.1"/>
    <property type="molecule type" value="Genomic_DNA"/>
</dbReference>
<dbReference type="Proteomes" id="UP000630353">
    <property type="component" value="Unassembled WGS sequence"/>
</dbReference>
<evidence type="ECO:0000256" key="4">
    <source>
        <dbReference type="ARBA" id="ARBA00023002"/>
    </source>
</evidence>
<keyword evidence="3" id="KW-0521">NADP</keyword>
<evidence type="ECO:0000256" key="3">
    <source>
        <dbReference type="ARBA" id="ARBA00022857"/>
    </source>
</evidence>
<dbReference type="InterPro" id="IPR022893">
    <property type="entry name" value="Shikimate_DH_fam"/>
</dbReference>
<accession>A0A918XS02</accession>
<dbReference type="Gene3D" id="3.40.50.720">
    <property type="entry name" value="NAD(P)-binding Rossmann-like Domain"/>
    <property type="match status" value="1"/>
</dbReference>
<keyword evidence="4" id="KW-0560">Oxidoreductase</keyword>
<proteinExistence type="predicted"/>
<dbReference type="InterPro" id="IPR036291">
    <property type="entry name" value="NAD(P)-bd_dom_sf"/>
</dbReference>
<dbReference type="EC" id="1.1.1.25" evidence="2"/>
<dbReference type="Pfam" id="PF08501">
    <property type="entry name" value="Shikimate_dh_N"/>
    <property type="match status" value="1"/>
</dbReference>
<dbReference type="RefSeq" id="WP_189988516.1">
    <property type="nucleotide sequence ID" value="NZ_BMZS01000003.1"/>
</dbReference>
<comment type="pathway">
    <text evidence="1">Metabolic intermediate biosynthesis; chorismate biosynthesis; chorismate from D-erythrose 4-phosphate and phosphoenolpyruvate: step 4/7.</text>
</comment>
<keyword evidence="5" id="KW-0028">Amino-acid biosynthesis</keyword>
<dbReference type="GO" id="GO:0009073">
    <property type="term" value="P:aromatic amino acid family biosynthetic process"/>
    <property type="evidence" value="ECO:0007669"/>
    <property type="project" value="UniProtKB-KW"/>
</dbReference>
<dbReference type="SUPFAM" id="SSF51735">
    <property type="entry name" value="NAD(P)-binding Rossmann-fold domains"/>
    <property type="match status" value="1"/>
</dbReference>
<keyword evidence="5" id="KW-0057">Aromatic amino acid biosynthesis</keyword>
<reference evidence="9" key="2">
    <citation type="submission" date="2020-09" db="EMBL/GenBank/DDBJ databases">
        <authorList>
            <person name="Sun Q."/>
            <person name="Kim S."/>
        </authorList>
    </citation>
    <scope>NUCLEOTIDE SEQUENCE</scope>
    <source>
        <strain evidence="9">KCTC 42651</strain>
    </source>
</reference>
<comment type="catalytic activity">
    <reaction evidence="6">
        <text>shikimate + NADP(+) = 3-dehydroshikimate + NADPH + H(+)</text>
        <dbReference type="Rhea" id="RHEA:17737"/>
        <dbReference type="ChEBI" id="CHEBI:15378"/>
        <dbReference type="ChEBI" id="CHEBI:16630"/>
        <dbReference type="ChEBI" id="CHEBI:36208"/>
        <dbReference type="ChEBI" id="CHEBI:57783"/>
        <dbReference type="ChEBI" id="CHEBI:58349"/>
        <dbReference type="EC" id="1.1.1.25"/>
    </reaction>
</comment>
<dbReference type="GO" id="GO:0050661">
    <property type="term" value="F:NADP binding"/>
    <property type="evidence" value="ECO:0007669"/>
    <property type="project" value="TreeGrafter"/>
</dbReference>